<keyword evidence="1" id="KW-1133">Transmembrane helix</keyword>
<evidence type="ECO:0000313" key="3">
    <source>
        <dbReference type="EMBL" id="SFH66701.1"/>
    </source>
</evidence>
<organism evidence="3 4">
    <name type="scientific">Halorubrum aquaticum</name>
    <dbReference type="NCBI Taxonomy" id="387340"/>
    <lineage>
        <taxon>Archaea</taxon>
        <taxon>Methanobacteriati</taxon>
        <taxon>Methanobacteriota</taxon>
        <taxon>Stenosarchaea group</taxon>
        <taxon>Halobacteria</taxon>
        <taxon>Halobacteriales</taxon>
        <taxon>Haloferacaceae</taxon>
        <taxon>Halorubrum</taxon>
    </lineage>
</organism>
<dbReference type="Pfam" id="PF00892">
    <property type="entry name" value="EamA"/>
    <property type="match status" value="1"/>
</dbReference>
<dbReference type="InterPro" id="IPR000620">
    <property type="entry name" value="EamA_dom"/>
</dbReference>
<dbReference type="OrthoDB" id="312690at2157"/>
<feature type="transmembrane region" description="Helical" evidence="1">
    <location>
        <begin position="64"/>
        <end position="84"/>
    </location>
</feature>
<dbReference type="RefSeq" id="WP_149785071.1">
    <property type="nucleotide sequence ID" value="NZ_BAAADP010000001.1"/>
</dbReference>
<dbReference type="SUPFAM" id="SSF103481">
    <property type="entry name" value="Multidrug resistance efflux transporter EmrE"/>
    <property type="match status" value="1"/>
</dbReference>
<keyword evidence="4" id="KW-1185">Reference proteome</keyword>
<name>A0A1I3BY79_9EURY</name>
<feature type="transmembrane region" description="Helical" evidence="1">
    <location>
        <begin position="33"/>
        <end position="52"/>
    </location>
</feature>
<dbReference type="AlphaFoldDB" id="A0A1I3BY79"/>
<dbReference type="GO" id="GO:0016020">
    <property type="term" value="C:membrane"/>
    <property type="evidence" value="ECO:0007669"/>
    <property type="project" value="InterPro"/>
</dbReference>
<feature type="domain" description="EamA" evidence="2">
    <location>
        <begin position="5"/>
        <end position="136"/>
    </location>
</feature>
<dbReference type="EMBL" id="FOPZ01000016">
    <property type="protein sequence ID" value="SFH66701.1"/>
    <property type="molecule type" value="Genomic_DNA"/>
</dbReference>
<evidence type="ECO:0000313" key="4">
    <source>
        <dbReference type="Proteomes" id="UP000323537"/>
    </source>
</evidence>
<protein>
    <submittedName>
        <fullName evidence="3">Uncharacterized membrane protein</fullName>
    </submittedName>
</protein>
<keyword evidence="1" id="KW-0472">Membrane</keyword>
<feature type="transmembrane region" description="Helical" evidence="1">
    <location>
        <begin position="91"/>
        <end position="113"/>
    </location>
</feature>
<dbReference type="Proteomes" id="UP000323537">
    <property type="component" value="Unassembled WGS sequence"/>
</dbReference>
<evidence type="ECO:0000256" key="1">
    <source>
        <dbReference type="SAM" id="Phobius"/>
    </source>
</evidence>
<dbReference type="InterPro" id="IPR037185">
    <property type="entry name" value="EmrE-like"/>
</dbReference>
<keyword evidence="1" id="KW-0812">Transmembrane</keyword>
<proteinExistence type="predicted"/>
<sequence length="137" mass="13827">MNQVVVLALVGAIAWGFWALFADVATRSMAPEVAMIVSYSVAIGVAGVYVWYRGTELLGNDPTALWFAGLAGVASGVGAVAYYSALQAGSAGIATTITAMYFVVAAALGFLVFGDAPEVSDLAGIAAAVVAVALIAY</sequence>
<reference evidence="3 4" key="1">
    <citation type="submission" date="2016-10" db="EMBL/GenBank/DDBJ databases">
        <authorList>
            <person name="Varghese N."/>
            <person name="Submissions S."/>
        </authorList>
    </citation>
    <scope>NUCLEOTIDE SEQUENCE [LARGE SCALE GENOMIC DNA]</scope>
    <source>
        <strain evidence="3 4">CGMCC 1.6377</strain>
    </source>
</reference>
<evidence type="ECO:0000259" key="2">
    <source>
        <dbReference type="Pfam" id="PF00892"/>
    </source>
</evidence>
<feature type="transmembrane region" description="Helical" evidence="1">
    <location>
        <begin position="119"/>
        <end position="136"/>
    </location>
</feature>
<accession>A0A1I3BY79</accession>
<gene>
    <name evidence="3" type="ORF">SAMN04488066_11618</name>
</gene>
<feature type="transmembrane region" description="Helical" evidence="1">
    <location>
        <begin position="6"/>
        <end position="26"/>
    </location>
</feature>